<feature type="compositionally biased region" description="Basic and acidic residues" evidence="1">
    <location>
        <begin position="39"/>
        <end position="48"/>
    </location>
</feature>
<feature type="compositionally biased region" description="Acidic residues" evidence="1">
    <location>
        <begin position="670"/>
        <end position="679"/>
    </location>
</feature>
<feature type="compositionally biased region" description="Basic and acidic residues" evidence="1">
    <location>
        <begin position="759"/>
        <end position="782"/>
    </location>
</feature>
<dbReference type="RefSeq" id="XP_011311091.1">
    <property type="nucleotide sequence ID" value="XM_011312789.1"/>
</dbReference>
<accession>A0A9R1TLE4</accession>
<feature type="compositionally biased region" description="Low complexity" evidence="1">
    <location>
        <begin position="119"/>
        <end position="138"/>
    </location>
</feature>
<feature type="compositionally biased region" description="Polar residues" evidence="1">
    <location>
        <begin position="612"/>
        <end position="621"/>
    </location>
</feature>
<dbReference type="RefSeq" id="XP_011311090.1">
    <property type="nucleotide sequence ID" value="XM_011312788.1"/>
</dbReference>
<name>A0A9R1TLE4_9HYME</name>
<feature type="region of interest" description="Disordered" evidence="1">
    <location>
        <begin position="756"/>
        <end position="782"/>
    </location>
</feature>
<feature type="region of interest" description="Disordered" evidence="1">
    <location>
        <begin position="610"/>
        <end position="635"/>
    </location>
</feature>
<feature type="region of interest" description="Disordered" evidence="1">
    <location>
        <begin position="243"/>
        <end position="307"/>
    </location>
</feature>
<protein>
    <submittedName>
        <fullName evidence="3 4">Uncharacterized protein isoform X1</fullName>
    </submittedName>
</protein>
<evidence type="ECO:0000256" key="1">
    <source>
        <dbReference type="SAM" id="MobiDB-lite"/>
    </source>
</evidence>
<dbReference type="KEGG" id="fas:105271320"/>
<accession>A0A9R1TKG9</accession>
<accession>A0A9R1TLN1</accession>
<feature type="region of interest" description="Disordered" evidence="1">
    <location>
        <begin position="664"/>
        <end position="732"/>
    </location>
</feature>
<dbReference type="RefSeq" id="XP_011311088.1">
    <property type="nucleotide sequence ID" value="XM_011312786.1"/>
</dbReference>
<feature type="region of interest" description="Disordered" evidence="1">
    <location>
        <begin position="118"/>
        <end position="152"/>
    </location>
</feature>
<organism evidence="2 5">
    <name type="scientific">Fopius arisanus</name>
    <dbReference type="NCBI Taxonomy" id="64838"/>
    <lineage>
        <taxon>Eukaryota</taxon>
        <taxon>Metazoa</taxon>
        <taxon>Ecdysozoa</taxon>
        <taxon>Arthropoda</taxon>
        <taxon>Hexapoda</taxon>
        <taxon>Insecta</taxon>
        <taxon>Pterygota</taxon>
        <taxon>Neoptera</taxon>
        <taxon>Endopterygota</taxon>
        <taxon>Hymenoptera</taxon>
        <taxon>Apocrita</taxon>
        <taxon>Ichneumonoidea</taxon>
        <taxon>Braconidae</taxon>
        <taxon>Opiinae</taxon>
        <taxon>Fopius</taxon>
    </lineage>
</organism>
<dbReference type="AlphaFoldDB" id="A0A9R1TLE4"/>
<evidence type="ECO:0000313" key="5">
    <source>
        <dbReference type="RefSeq" id="XP_011311091.1"/>
    </source>
</evidence>
<feature type="region of interest" description="Disordered" evidence="1">
    <location>
        <begin position="397"/>
        <end position="464"/>
    </location>
</feature>
<gene>
    <name evidence="3 4 5" type="primary">LOC105271320</name>
</gene>
<dbReference type="GeneID" id="105271320"/>
<feature type="compositionally biased region" description="Polar residues" evidence="1">
    <location>
        <begin position="403"/>
        <end position="418"/>
    </location>
</feature>
<dbReference type="Proteomes" id="UP000694866">
    <property type="component" value="Unplaced"/>
</dbReference>
<evidence type="ECO:0000313" key="2">
    <source>
        <dbReference type="Proteomes" id="UP000694866"/>
    </source>
</evidence>
<feature type="region of interest" description="Disordered" evidence="1">
    <location>
        <begin position="524"/>
        <end position="593"/>
    </location>
</feature>
<feature type="compositionally biased region" description="Polar residues" evidence="1">
    <location>
        <begin position="556"/>
        <end position="567"/>
    </location>
</feature>
<dbReference type="OrthoDB" id="8197936at2759"/>
<feature type="compositionally biased region" description="Basic residues" evidence="1">
    <location>
        <begin position="717"/>
        <end position="732"/>
    </location>
</feature>
<feature type="region of interest" description="Disordered" evidence="1">
    <location>
        <begin position="30"/>
        <end position="95"/>
    </location>
</feature>
<proteinExistence type="predicted"/>
<feature type="compositionally biased region" description="Low complexity" evidence="1">
    <location>
        <begin position="430"/>
        <end position="451"/>
    </location>
</feature>
<feature type="region of interest" description="Disordered" evidence="1">
    <location>
        <begin position="866"/>
        <end position="894"/>
    </location>
</feature>
<keyword evidence="2" id="KW-1185">Reference proteome</keyword>
<evidence type="ECO:0000313" key="3">
    <source>
        <dbReference type="RefSeq" id="XP_011311088.1"/>
    </source>
</evidence>
<reference evidence="3 4" key="1">
    <citation type="submission" date="2025-04" db="UniProtKB">
        <authorList>
            <consortium name="RefSeq"/>
        </authorList>
    </citation>
    <scope>IDENTIFICATION</scope>
    <source>
        <strain evidence="3 4">USDA-PBARC FA_bdor</strain>
        <tissue evidence="3 4">Whole organism</tissue>
    </source>
</reference>
<evidence type="ECO:0000313" key="4">
    <source>
        <dbReference type="RefSeq" id="XP_011311090.1"/>
    </source>
</evidence>
<sequence length="942" mass="104948">MQWRQKKKINRVIGSGHYILLISRYQYAPHGEEDDEDGIRDVKSRENGTRNSQHSVPSHKGIDRNDGRTQNGVRGESPVPQPRSQPKIIFDENEYTRITTPRQDVLFKKGYLARKKVWSSNNASTSATPSTTESQSASHSTADGSETTEDQQLLDCRDSGLEEYPPMTESSAHMSYGTFYNPSMGYYYDYPVMVVGPPMPGPPMHNLLAAMPCDAVPLRPIEWVNPAFVPKVDQPYCLIDYETPQEGQFPDPEENGTYDPCTNDSEEPLENGNGSWAESIAGEDNVEEQNEHEANEPEEPATTYPSEPSLETVLAQQLHVSHHVVPPQPYMYPGHYMFGPTLINVNGMTIQSGPMVRTANMPAEVLMYAKRRKKKKLYRRKPRWPIGQDNAHYGLEEEEYSSEADTVNNSGFTPSTRPLNPDCKEFHLRPSTIIESPSTPTSQDPDPSDPQISALSMDSVPQDPQPLEYATEAIANDLCQDLPLDESDETEIGVDVTCPEFSDIVEKLETSKELNGLGIPLEDSLESIVPNGGDDEIERNGLNDLSPSPEPRDSTVQKILPSKSNSNPRKKYKSPKIVREATPGPELEESLQKPESVNVEVIMGVELLEAKSTPSTTNSYKKAQEPVDSQEDSGFESQTFFTNHGITEAVTQWLRRTNSPDLFTGLSTNDSDDDELEDTEPSKNLQGNPMPALSANDVVTNDDDDNSSRQAGEFATRRRKRNSNKRKKKVAKLLKGLPKDRCEFPDKDSVVGMRVAKSTRNDSERGINSEDNDKSIESSRGSDIKTFEQGEIVVRDGRMLEESQEYSGDLSESIEEPDVLEYWDSEAVEPLETAKILGTRSNSGGTDPGLEIVRKYYRLARNSVSSSLGDRTAGQDDGGMERSVRSKSQGSRQDQLIDEGIEVYESCYGGKPPVYFDPHLRSSILFREEGAIPCRVTCCNVQ</sequence>